<comment type="caution">
    <text evidence="1">The sequence shown here is derived from an EMBL/GenBank/DDBJ whole genome shotgun (WGS) entry which is preliminary data.</text>
</comment>
<sequence length="271" mass="30864">MFLSESIKRKLRRSRLARAFYQTCLKKIVTFPLRFTKLRVLQLRNFPLKDLFNPDKTSLLVTVAPYTQAGYPRMTNIYDLSKDVEQRQLAGAFVECGTWKGGCAAVMGAIAKRYGSRRKTYYLDSFEGMPPATKEDGPGSARLAGDKLKASMEDVKELVFGKLHLSPDKNILVKGWFEDTLPKVKKEIGQIAILRLDADWYSSTMTILNELYDQVVSGGFVIFDDYGTWPGCRQAVHEFIEKRKLKVKFQYIGTNDPTAFGKLPPMYFVKP</sequence>
<name>A0A1G2P2D1_9BACT</name>
<dbReference type="Gene3D" id="3.40.50.150">
    <property type="entry name" value="Vaccinia Virus protein VP39"/>
    <property type="match status" value="1"/>
</dbReference>
<gene>
    <name evidence="1" type="ORF">A3G52_03475</name>
</gene>
<evidence type="ECO:0000313" key="2">
    <source>
        <dbReference type="Proteomes" id="UP000177269"/>
    </source>
</evidence>
<dbReference type="InterPro" id="IPR008884">
    <property type="entry name" value="TylF_MeTrfase"/>
</dbReference>
<reference evidence="1 2" key="1">
    <citation type="journal article" date="2016" name="Nat. Commun.">
        <title>Thousands of microbial genomes shed light on interconnected biogeochemical processes in an aquifer system.</title>
        <authorList>
            <person name="Anantharaman K."/>
            <person name="Brown C.T."/>
            <person name="Hug L.A."/>
            <person name="Sharon I."/>
            <person name="Castelle C.J."/>
            <person name="Probst A.J."/>
            <person name="Thomas B.C."/>
            <person name="Singh A."/>
            <person name="Wilkins M.J."/>
            <person name="Karaoz U."/>
            <person name="Brodie E.L."/>
            <person name="Williams K.H."/>
            <person name="Hubbard S.S."/>
            <person name="Banfield J.F."/>
        </authorList>
    </citation>
    <scope>NUCLEOTIDE SEQUENCE [LARGE SCALE GENOMIC DNA]</scope>
</reference>
<dbReference type="Pfam" id="PF05711">
    <property type="entry name" value="TylF"/>
    <property type="match status" value="1"/>
</dbReference>
<dbReference type="SUPFAM" id="SSF53335">
    <property type="entry name" value="S-adenosyl-L-methionine-dependent methyltransferases"/>
    <property type="match status" value="1"/>
</dbReference>
<evidence type="ECO:0000313" key="1">
    <source>
        <dbReference type="EMBL" id="OHA41869.1"/>
    </source>
</evidence>
<accession>A0A1G2P2D1</accession>
<dbReference type="AlphaFoldDB" id="A0A1G2P2D1"/>
<evidence type="ECO:0008006" key="3">
    <source>
        <dbReference type="Google" id="ProtNLM"/>
    </source>
</evidence>
<protein>
    <recommendedName>
        <fullName evidence="3">Macrocin O-methyltransferase</fullName>
    </recommendedName>
</protein>
<proteinExistence type="predicted"/>
<dbReference type="PANTHER" id="PTHR40036">
    <property type="entry name" value="MACROCIN O-METHYLTRANSFERASE"/>
    <property type="match status" value="1"/>
</dbReference>
<dbReference type="PANTHER" id="PTHR40036:SF1">
    <property type="entry name" value="MACROCIN O-METHYLTRANSFERASE"/>
    <property type="match status" value="1"/>
</dbReference>
<dbReference type="Proteomes" id="UP000177269">
    <property type="component" value="Unassembled WGS sequence"/>
</dbReference>
<dbReference type="EMBL" id="MHSK01000024">
    <property type="protein sequence ID" value="OHA41869.1"/>
    <property type="molecule type" value="Genomic_DNA"/>
</dbReference>
<organism evidence="1 2">
    <name type="scientific">Candidatus Taylorbacteria bacterium RIFCSPLOWO2_12_FULL_43_20</name>
    <dbReference type="NCBI Taxonomy" id="1802332"/>
    <lineage>
        <taxon>Bacteria</taxon>
        <taxon>Candidatus Tayloriibacteriota</taxon>
    </lineage>
</organism>
<dbReference type="InterPro" id="IPR029063">
    <property type="entry name" value="SAM-dependent_MTases_sf"/>
</dbReference>